<dbReference type="NCBIfam" id="NF041471">
    <property type="entry name" value="phage_reg_YmfL"/>
    <property type="match status" value="1"/>
</dbReference>
<dbReference type="EMBL" id="PJCQ01000001">
    <property type="protein sequence ID" value="PLV21162.1"/>
    <property type="molecule type" value="Genomic_DNA"/>
</dbReference>
<dbReference type="InterPro" id="IPR048188">
    <property type="entry name" value="YmfL-like"/>
</dbReference>
<evidence type="ECO:0000313" key="4">
    <source>
        <dbReference type="Proteomes" id="UP000234878"/>
    </source>
</evidence>
<evidence type="ECO:0008006" key="5">
    <source>
        <dbReference type="Google" id="ProtNLM"/>
    </source>
</evidence>
<dbReference type="GO" id="GO:0003677">
    <property type="term" value="F:DNA binding"/>
    <property type="evidence" value="ECO:0007669"/>
    <property type="project" value="InterPro"/>
</dbReference>
<keyword evidence="3" id="KW-1185">Reference proteome</keyword>
<dbReference type="Proteomes" id="UP000234839">
    <property type="component" value="Unassembled WGS sequence"/>
</dbReference>
<gene>
    <name evidence="1" type="ORF">CXG49_01035</name>
    <name evidence="2" type="ORF">CXG53_01035</name>
</gene>
<dbReference type="EMBL" id="PJCP01000001">
    <property type="protein sequence ID" value="PLV26040.1"/>
    <property type="molecule type" value="Genomic_DNA"/>
</dbReference>
<protein>
    <recommendedName>
        <fullName evidence="5">Phage regulatory protein CII (CP76)</fullName>
    </recommendedName>
</protein>
<sequence length="159" mass="17253">MNRSVLKTRKDVVSAVIRAYPGGRSQAAADLNLELKKFDNHAYENNNARPLNEVQLRQLEAIAGTTFLPDYIASLYGGIFVKVVDADALDNVELYAMSMVTSTKRGAVDLEIAKALADGSISQAEADEIMRAHEAHMSARHTEVLSAIALHRARSGVTA</sequence>
<name>A0AAX0W259_9PSED</name>
<dbReference type="Pfam" id="PF06892">
    <property type="entry name" value="Phage_CP76"/>
    <property type="match status" value="1"/>
</dbReference>
<comment type="caution">
    <text evidence="1">The sequence shown here is derived from an EMBL/GenBank/DDBJ whole genome shotgun (WGS) entry which is preliminary data.</text>
</comment>
<dbReference type="AlphaFoldDB" id="A0AAX0W259"/>
<dbReference type="InterPro" id="IPR009679">
    <property type="entry name" value="Phage_186_CII-like"/>
</dbReference>
<dbReference type="Proteomes" id="UP000234878">
    <property type="component" value="Unassembled WGS sequence"/>
</dbReference>
<reference evidence="3 4" key="1">
    <citation type="submission" date="2017-12" db="EMBL/GenBank/DDBJ databases">
        <title>Detection of the carbapenemase gene blaVIM-5 in members of the Pseudomonas putida group isolated from polluted Nigerian wetlands.</title>
        <authorList>
            <person name="Adelowo O."/>
            <person name="Vollmers J."/>
            <person name="Maeusezahl I."/>
            <person name="Kaster A.-K."/>
            <person name="Mueller J.A."/>
        </authorList>
    </citation>
    <scope>NUCLEOTIDE SEQUENCE [LARGE SCALE GENOMIC DNA]</scope>
    <source>
        <strain evidence="2 3">MR119</strain>
        <strain evidence="1 4">MR144</strain>
    </source>
</reference>
<proteinExistence type="predicted"/>
<dbReference type="RefSeq" id="WP_102081103.1">
    <property type="nucleotide sequence ID" value="NZ_JAMYBG010000002.1"/>
</dbReference>
<accession>A0AAX0W259</accession>
<evidence type="ECO:0000313" key="2">
    <source>
        <dbReference type="EMBL" id="PLV26040.1"/>
    </source>
</evidence>
<organism evidence="1 4">
    <name type="scientific">Pseudomonas guariconensis</name>
    <dbReference type="NCBI Taxonomy" id="1288410"/>
    <lineage>
        <taxon>Bacteria</taxon>
        <taxon>Pseudomonadati</taxon>
        <taxon>Pseudomonadota</taxon>
        <taxon>Gammaproteobacteria</taxon>
        <taxon>Pseudomonadales</taxon>
        <taxon>Pseudomonadaceae</taxon>
        <taxon>Pseudomonas</taxon>
    </lineage>
</organism>
<evidence type="ECO:0000313" key="3">
    <source>
        <dbReference type="Proteomes" id="UP000234839"/>
    </source>
</evidence>
<evidence type="ECO:0000313" key="1">
    <source>
        <dbReference type="EMBL" id="PLV21162.1"/>
    </source>
</evidence>